<dbReference type="AlphaFoldDB" id="A0AAJ8LCW8"/>
<dbReference type="KEGG" id="ksn:43586923"/>
<reference evidence="2" key="2">
    <citation type="submission" date="2024-01" db="EMBL/GenBank/DDBJ databases">
        <title>Comparative genomics of Cryptococcus and Kwoniella reveals pathogenesis evolution and contrasting modes of karyotype evolution via chromosome fusion or intercentromeric recombination.</title>
        <authorList>
            <person name="Coelho M.A."/>
            <person name="David-Palma M."/>
            <person name="Shea T."/>
            <person name="Bowers K."/>
            <person name="McGinley-Smith S."/>
            <person name="Mohammad A.W."/>
            <person name="Gnirke A."/>
            <person name="Yurkov A.M."/>
            <person name="Nowrousian M."/>
            <person name="Sun S."/>
            <person name="Cuomo C.A."/>
            <person name="Heitman J."/>
        </authorList>
    </citation>
    <scope>NUCLEOTIDE SEQUENCE</scope>
    <source>
        <strain evidence="2">CBS 12478</strain>
    </source>
</reference>
<proteinExistence type="predicted"/>
<dbReference type="PANTHER" id="PTHR21310:SF15">
    <property type="entry name" value="AMINOGLYCOSIDE PHOSPHOTRANSFERASE DOMAIN-CONTAINING PROTEIN"/>
    <property type="match status" value="1"/>
</dbReference>
<dbReference type="RefSeq" id="XP_065822982.1">
    <property type="nucleotide sequence ID" value="XM_065966910.1"/>
</dbReference>
<reference evidence="2" key="1">
    <citation type="submission" date="2017-08" db="EMBL/GenBank/DDBJ databases">
        <authorList>
            <person name="Cuomo C."/>
            <person name="Billmyre B."/>
            <person name="Heitman J."/>
        </authorList>
    </citation>
    <scope>NUCLEOTIDE SEQUENCE</scope>
    <source>
        <strain evidence="2">CBS 12478</strain>
    </source>
</reference>
<protein>
    <recommendedName>
        <fullName evidence="4">Aminoglycoside phosphotransferase domain-containing protein</fullName>
    </recommendedName>
</protein>
<keyword evidence="3" id="KW-1185">Reference proteome</keyword>
<dbReference type="PANTHER" id="PTHR21310">
    <property type="entry name" value="AMINOGLYCOSIDE PHOSPHOTRANSFERASE-RELATED-RELATED"/>
    <property type="match status" value="1"/>
</dbReference>
<sequence>MSGFPDCSTTDCANPALHFDGECRWCSKWFCGRHKENVQTHPCFDGHRPERIFGGPRPNLDSLVEKYLEKLDIELIIAEVELLRPGHACTINKPSSWSELQKLVGGCNYHIVIVFDDGRRWVMRVRKIGMSYQHLDALRLNLDSEFATVSFMSEQCILIPKVWARPATSRLPTDLLYFYQEFVPGVSAFEVLLWVNPITDPTIKLIRSYAEYTLHLEKITFDRVGSLHTRPDGMISVGPLIDRRPPFLQPPHFHGPFDTAKQRYLAIIDLRLEQTLRGERYPPSLELLHYLILLDLRTYLNDHCPELEEGPWYIKHNDENGNHVMMEKDGTINGVIDWEWTYITCKAEAFAAPSCMLGALIDRDPNILSSRETALMEAYRALDRTDLAEYVKNGRKYHHLHRYLFEGVVYPKGLTGMRRAFLDIPEEQDNEPKTIKEWIRDGIKRHGDKQAVKDLVARRPDSKLIRAFNQPDGSVHKDSKKRKLKTDGSLVAASRC</sequence>
<dbReference type="InterPro" id="IPR011009">
    <property type="entry name" value="Kinase-like_dom_sf"/>
</dbReference>
<feature type="region of interest" description="Disordered" evidence="1">
    <location>
        <begin position="469"/>
        <end position="496"/>
    </location>
</feature>
<evidence type="ECO:0000313" key="3">
    <source>
        <dbReference type="Proteomes" id="UP000322225"/>
    </source>
</evidence>
<gene>
    <name evidence="2" type="ORF">CI109_101154</name>
</gene>
<dbReference type="GeneID" id="43586923"/>
<dbReference type="EMBL" id="CP144052">
    <property type="protein sequence ID" value="WWD16723.1"/>
    <property type="molecule type" value="Genomic_DNA"/>
</dbReference>
<evidence type="ECO:0000256" key="1">
    <source>
        <dbReference type="SAM" id="MobiDB-lite"/>
    </source>
</evidence>
<name>A0AAJ8LCW8_9TREE</name>
<dbReference type="Proteomes" id="UP000322225">
    <property type="component" value="Chromosome 2"/>
</dbReference>
<accession>A0AAJ8LCW8</accession>
<dbReference type="SUPFAM" id="SSF56112">
    <property type="entry name" value="Protein kinase-like (PK-like)"/>
    <property type="match status" value="1"/>
</dbReference>
<dbReference type="InterPro" id="IPR051678">
    <property type="entry name" value="AGP_Transferase"/>
</dbReference>
<evidence type="ECO:0008006" key="4">
    <source>
        <dbReference type="Google" id="ProtNLM"/>
    </source>
</evidence>
<organism evidence="2 3">
    <name type="scientific">Kwoniella shandongensis</name>
    <dbReference type="NCBI Taxonomy" id="1734106"/>
    <lineage>
        <taxon>Eukaryota</taxon>
        <taxon>Fungi</taxon>
        <taxon>Dikarya</taxon>
        <taxon>Basidiomycota</taxon>
        <taxon>Agaricomycotina</taxon>
        <taxon>Tremellomycetes</taxon>
        <taxon>Tremellales</taxon>
        <taxon>Cryptococcaceae</taxon>
        <taxon>Kwoniella</taxon>
    </lineage>
</organism>
<evidence type="ECO:0000313" key="2">
    <source>
        <dbReference type="EMBL" id="WWD16723.1"/>
    </source>
</evidence>